<keyword evidence="1" id="KW-0812">Transmembrane</keyword>
<dbReference type="GeneID" id="84578495"/>
<dbReference type="AlphaFoldDB" id="A0A2N6UI76"/>
<keyword evidence="1" id="KW-0472">Membrane</keyword>
<feature type="transmembrane region" description="Helical" evidence="1">
    <location>
        <begin position="6"/>
        <end position="28"/>
    </location>
</feature>
<name>A0A2N6UI76_9FIRM</name>
<comment type="caution">
    <text evidence="2">The sequence shown here is derived from an EMBL/GenBank/DDBJ whole genome shotgun (WGS) entry which is preliminary data.</text>
</comment>
<protein>
    <submittedName>
        <fullName evidence="2">Uncharacterized protein</fullName>
    </submittedName>
</protein>
<keyword evidence="1" id="KW-1133">Transmembrane helix</keyword>
<evidence type="ECO:0000313" key="3">
    <source>
        <dbReference type="Proteomes" id="UP000235658"/>
    </source>
</evidence>
<reference evidence="2 3" key="1">
    <citation type="submission" date="2017-09" db="EMBL/GenBank/DDBJ databases">
        <title>Bacterial strain isolated from the female urinary microbiota.</title>
        <authorList>
            <person name="Thomas-White K."/>
            <person name="Kumar N."/>
            <person name="Forster S."/>
            <person name="Putonti C."/>
            <person name="Lawley T."/>
            <person name="Wolfe A.J."/>
        </authorList>
    </citation>
    <scope>NUCLEOTIDE SEQUENCE [LARGE SCALE GENOMIC DNA]</scope>
    <source>
        <strain evidence="2 3">UMB0204</strain>
    </source>
</reference>
<dbReference type="Proteomes" id="UP000235658">
    <property type="component" value="Unassembled WGS sequence"/>
</dbReference>
<dbReference type="RefSeq" id="WP_102197959.1">
    <property type="nucleotide sequence ID" value="NZ_PNHP01000003.1"/>
</dbReference>
<evidence type="ECO:0000313" key="2">
    <source>
        <dbReference type="EMBL" id="PMC81348.1"/>
    </source>
</evidence>
<accession>A0A2N6UI76</accession>
<evidence type="ECO:0000256" key="1">
    <source>
        <dbReference type="SAM" id="Phobius"/>
    </source>
</evidence>
<sequence>MEWTMIASALIKNGPLVVIAAIFLKVYMDDTNIKRVERAEDRKLQKENNDKILNLTEKVTQSIETNKGEVRCLGEKLEVHNSSSGASLAEIKQGVNQIQKDVTILNSKIDDIADDMDKSA</sequence>
<gene>
    <name evidence="2" type="ORF">CJ192_04790</name>
</gene>
<proteinExistence type="predicted"/>
<dbReference type="EMBL" id="PNHP01000003">
    <property type="protein sequence ID" value="PMC81348.1"/>
    <property type="molecule type" value="Genomic_DNA"/>
</dbReference>
<organism evidence="2 3">
    <name type="scientific">Anaerococcus hydrogenalis</name>
    <dbReference type="NCBI Taxonomy" id="33029"/>
    <lineage>
        <taxon>Bacteria</taxon>
        <taxon>Bacillati</taxon>
        <taxon>Bacillota</taxon>
        <taxon>Tissierellia</taxon>
        <taxon>Tissierellales</taxon>
        <taxon>Peptoniphilaceae</taxon>
        <taxon>Anaerococcus</taxon>
    </lineage>
</organism>